<accession>A0AAN9JFX7</accession>
<gene>
    <name evidence="1" type="ORF">VNO77_46880</name>
</gene>
<evidence type="ECO:0000313" key="2">
    <source>
        <dbReference type="Proteomes" id="UP001367508"/>
    </source>
</evidence>
<dbReference type="EMBL" id="JAYMYQ010000028">
    <property type="protein sequence ID" value="KAK7298420.1"/>
    <property type="molecule type" value="Genomic_DNA"/>
</dbReference>
<keyword evidence="2" id="KW-1185">Reference proteome</keyword>
<dbReference type="Proteomes" id="UP001367508">
    <property type="component" value="Unassembled WGS sequence"/>
</dbReference>
<protein>
    <submittedName>
        <fullName evidence="1">Uncharacterized protein</fullName>
    </submittedName>
</protein>
<evidence type="ECO:0000313" key="1">
    <source>
        <dbReference type="EMBL" id="KAK7298420.1"/>
    </source>
</evidence>
<comment type="caution">
    <text evidence="1">The sequence shown here is derived from an EMBL/GenBank/DDBJ whole genome shotgun (WGS) entry which is preliminary data.</text>
</comment>
<reference evidence="1 2" key="1">
    <citation type="submission" date="2024-01" db="EMBL/GenBank/DDBJ databases">
        <title>The genomes of 5 underutilized Papilionoideae crops provide insights into root nodulation and disease resistanc.</title>
        <authorList>
            <person name="Jiang F."/>
        </authorList>
    </citation>
    <scope>NUCLEOTIDE SEQUENCE [LARGE SCALE GENOMIC DNA]</scope>
    <source>
        <strain evidence="1">LVBAO_FW01</strain>
        <tissue evidence="1">Leaves</tissue>
    </source>
</reference>
<organism evidence="1 2">
    <name type="scientific">Canavalia gladiata</name>
    <name type="common">Sword bean</name>
    <name type="synonym">Dolichos gladiatus</name>
    <dbReference type="NCBI Taxonomy" id="3824"/>
    <lineage>
        <taxon>Eukaryota</taxon>
        <taxon>Viridiplantae</taxon>
        <taxon>Streptophyta</taxon>
        <taxon>Embryophyta</taxon>
        <taxon>Tracheophyta</taxon>
        <taxon>Spermatophyta</taxon>
        <taxon>Magnoliopsida</taxon>
        <taxon>eudicotyledons</taxon>
        <taxon>Gunneridae</taxon>
        <taxon>Pentapetalae</taxon>
        <taxon>rosids</taxon>
        <taxon>fabids</taxon>
        <taxon>Fabales</taxon>
        <taxon>Fabaceae</taxon>
        <taxon>Papilionoideae</taxon>
        <taxon>50 kb inversion clade</taxon>
        <taxon>NPAAA clade</taxon>
        <taxon>indigoferoid/millettioid clade</taxon>
        <taxon>Phaseoleae</taxon>
        <taxon>Canavalia</taxon>
    </lineage>
</organism>
<proteinExistence type="predicted"/>
<dbReference type="AlphaFoldDB" id="A0AAN9JFX7"/>
<name>A0AAN9JFX7_CANGL</name>
<sequence length="68" mass="7717">MCRFPNQKIGEHPFSRSYGFTGRIALPIRSFFLEVSTLLTMTTVATINRLATMAGRYALLSRDPYSNE</sequence>